<dbReference type="Gene3D" id="3.40.50.620">
    <property type="entry name" value="HUPs"/>
    <property type="match status" value="1"/>
</dbReference>
<proteinExistence type="predicted"/>
<dbReference type="PANTHER" id="PTHR30336">
    <property type="entry name" value="INNER MEMBRANE PROTEIN, PROBABLE PERMEASE"/>
    <property type="match status" value="1"/>
</dbReference>
<sequence>MSVWQGSAPIPLHTRPADPIFAQTIRKNFGYGGLASFRRLARFDRLTWARPMRQASTIDGIASPSQAEHPPRRPRRWLRWVMEITGACLLFFTAAVVTDFAYFVSSLQNQTPSPAVRADGIIALTGGADRISEAFDLLNQGRARRLLITGVNKATSQQALAGHSAGGVEVLDCCVDIDRNALNTLGNALETARWVRDKQFKSIIVVTSNYHMPRSLLELRRVLPDTTLIAYPVISQNLRLDSWWSDPASIRLLLSEYVKYAGATFQLRMERATAERVQARAK</sequence>
<dbReference type="PANTHER" id="PTHR30336:SF4">
    <property type="entry name" value="ENVELOPE BIOGENESIS FACTOR ELYC"/>
    <property type="match status" value="1"/>
</dbReference>
<dbReference type="RefSeq" id="WP_367626646.1">
    <property type="nucleotide sequence ID" value="NZ_JBFNQD010000022.1"/>
</dbReference>
<dbReference type="InterPro" id="IPR014729">
    <property type="entry name" value="Rossmann-like_a/b/a_fold"/>
</dbReference>
<gene>
    <name evidence="2" type="ORF">ABXS05_31520</name>
</gene>
<dbReference type="Proteomes" id="UP001555786">
    <property type="component" value="Unassembled WGS sequence"/>
</dbReference>
<evidence type="ECO:0000259" key="1">
    <source>
        <dbReference type="Pfam" id="PF02698"/>
    </source>
</evidence>
<keyword evidence="3" id="KW-1185">Reference proteome</keyword>
<evidence type="ECO:0000313" key="3">
    <source>
        <dbReference type="Proteomes" id="UP001555786"/>
    </source>
</evidence>
<reference evidence="2 3" key="1">
    <citation type="submission" date="2024-07" db="EMBL/GenBank/DDBJ databases">
        <title>Description of Labrys sedimenti sp. nov., isolated from a diclofenac-degrading enrichment culture.</title>
        <authorList>
            <person name="Tancsics A."/>
            <person name="Csepanyi A."/>
        </authorList>
    </citation>
    <scope>NUCLEOTIDE SEQUENCE [LARGE SCALE GENOMIC DNA]</scope>
    <source>
        <strain evidence="2 3">LMG 23578</strain>
    </source>
</reference>
<comment type="caution">
    <text evidence="2">The sequence shown here is derived from an EMBL/GenBank/DDBJ whole genome shotgun (WGS) entry which is preliminary data.</text>
</comment>
<accession>A0ABV3PWT2</accession>
<dbReference type="Pfam" id="PF02698">
    <property type="entry name" value="DUF218"/>
    <property type="match status" value="1"/>
</dbReference>
<dbReference type="InterPro" id="IPR003848">
    <property type="entry name" value="DUF218"/>
</dbReference>
<dbReference type="InterPro" id="IPR051599">
    <property type="entry name" value="Cell_Envelope_Assoc"/>
</dbReference>
<organism evidence="2 3">
    <name type="scientific">Labrys neptuniae</name>
    <dbReference type="NCBI Taxonomy" id="376174"/>
    <lineage>
        <taxon>Bacteria</taxon>
        <taxon>Pseudomonadati</taxon>
        <taxon>Pseudomonadota</taxon>
        <taxon>Alphaproteobacteria</taxon>
        <taxon>Hyphomicrobiales</taxon>
        <taxon>Xanthobacteraceae</taxon>
        <taxon>Labrys</taxon>
    </lineage>
</organism>
<feature type="domain" description="DUF218" evidence="1">
    <location>
        <begin position="119"/>
        <end position="258"/>
    </location>
</feature>
<protein>
    <submittedName>
        <fullName evidence="2">YdcF family protein</fullName>
    </submittedName>
</protein>
<name>A0ABV3PWT2_9HYPH</name>
<dbReference type="EMBL" id="JBFNQD010000022">
    <property type="protein sequence ID" value="MEW9310110.1"/>
    <property type="molecule type" value="Genomic_DNA"/>
</dbReference>
<evidence type="ECO:0000313" key="2">
    <source>
        <dbReference type="EMBL" id="MEW9310110.1"/>
    </source>
</evidence>
<dbReference type="CDD" id="cd06259">
    <property type="entry name" value="YdcF-like"/>
    <property type="match status" value="1"/>
</dbReference>